<evidence type="ECO:0000256" key="15">
    <source>
        <dbReference type="RuleBase" id="RU363034"/>
    </source>
</evidence>
<keyword evidence="14" id="KW-0479">Metal-binding</keyword>
<feature type="domain" description="Peptidase S1" evidence="18">
    <location>
        <begin position="227"/>
        <end position="459"/>
    </location>
</feature>
<keyword evidence="3" id="KW-0800">Toxin</keyword>
<feature type="domain" description="Peptidase S1" evidence="18">
    <location>
        <begin position="459"/>
        <end position="700"/>
    </location>
</feature>
<reference evidence="19" key="1">
    <citation type="submission" date="2020-08" db="EMBL/GenBank/DDBJ databases">
        <title>Spodoptera exigua strain:BAW_Kor-Di-RS1 Genome sequencing and assembly.</title>
        <authorList>
            <person name="Kim J."/>
            <person name="Nam H.Y."/>
            <person name="Kwon M."/>
            <person name="Choi J.H."/>
            <person name="Cho S.R."/>
            <person name="Kim G.-H."/>
        </authorList>
    </citation>
    <scope>NUCLEOTIDE SEQUENCE</scope>
    <source>
        <strain evidence="19">BAW_Kor-Di-RS1</strain>
        <tissue evidence="19">Whole-body</tissue>
    </source>
</reference>
<dbReference type="InterPro" id="IPR013083">
    <property type="entry name" value="Znf_RING/FYVE/PHD"/>
</dbReference>
<keyword evidence="20" id="KW-1185">Reference proteome</keyword>
<dbReference type="InterPro" id="IPR043504">
    <property type="entry name" value="Peptidase_S1_PA_chymotrypsin"/>
</dbReference>
<comment type="subcellular location">
    <subcellularLocation>
        <location evidence="1">Secreted</location>
        <location evidence="1">Extracellular space</location>
    </subcellularLocation>
</comment>
<feature type="region of interest" description="Disordered" evidence="16">
    <location>
        <begin position="990"/>
        <end position="1016"/>
    </location>
</feature>
<evidence type="ECO:0000256" key="12">
    <source>
        <dbReference type="ARBA" id="ARBA00055534"/>
    </source>
</evidence>
<dbReference type="Gene3D" id="2.40.10.10">
    <property type="entry name" value="Trypsin-like serine proteases"/>
    <property type="match status" value="3"/>
</dbReference>
<keyword evidence="14" id="KW-0862">Zinc</keyword>
<evidence type="ECO:0000256" key="7">
    <source>
        <dbReference type="ARBA" id="ARBA00023157"/>
    </source>
</evidence>
<keyword evidence="14" id="KW-0863">Zinc-finger</keyword>
<name>A0A835L7G3_SPOEX</name>
<keyword evidence="6 15" id="KW-0720">Serine protease</keyword>
<dbReference type="InterPro" id="IPR001254">
    <property type="entry name" value="Trypsin_dom"/>
</dbReference>
<feature type="compositionally biased region" description="Polar residues" evidence="16">
    <location>
        <begin position="991"/>
        <end position="1011"/>
    </location>
</feature>
<evidence type="ECO:0000256" key="13">
    <source>
        <dbReference type="ARBA" id="ARBA00084094"/>
    </source>
</evidence>
<dbReference type="Proteomes" id="UP000648187">
    <property type="component" value="Unassembled WGS sequence"/>
</dbReference>
<feature type="domain" description="C2H2-type" evidence="17">
    <location>
        <begin position="1174"/>
        <end position="1197"/>
    </location>
</feature>
<dbReference type="PROSITE" id="PS00134">
    <property type="entry name" value="TRYPSIN_HIS"/>
    <property type="match status" value="1"/>
</dbReference>
<dbReference type="FunFam" id="2.40.10.10:FF:000047">
    <property type="entry name" value="Trypsin eta"/>
    <property type="match status" value="1"/>
</dbReference>
<comment type="similarity">
    <text evidence="9">Belongs to the peptidase S1 family. CLIP subfamily.</text>
</comment>
<evidence type="ECO:0000256" key="2">
    <source>
        <dbReference type="ARBA" id="ARBA00022525"/>
    </source>
</evidence>
<dbReference type="PANTHER" id="PTHR24276">
    <property type="entry name" value="POLYSERASE-RELATED"/>
    <property type="match status" value="1"/>
</dbReference>
<feature type="domain" description="C2H2-type" evidence="17">
    <location>
        <begin position="1239"/>
        <end position="1261"/>
    </location>
</feature>
<dbReference type="PROSITE" id="PS00028">
    <property type="entry name" value="ZINC_FINGER_C2H2_1"/>
    <property type="match status" value="2"/>
</dbReference>
<comment type="function">
    <text evidence="12">Fibrinolytic activity; shows preferential cleavage of Arg-Gly bonds in all three fibrinogen chains. Contact with the caterpillars causes severe bleeding, due the anticoagulant effect of the protein.</text>
</comment>
<feature type="compositionally biased region" description="Low complexity" evidence="16">
    <location>
        <begin position="1151"/>
        <end position="1163"/>
    </location>
</feature>
<keyword evidence="13" id="KW-1205">Fibrinolytic toxin</keyword>
<dbReference type="InterPro" id="IPR009003">
    <property type="entry name" value="Peptidase_S1_PA"/>
</dbReference>
<dbReference type="InterPro" id="IPR018114">
    <property type="entry name" value="TRYPSIN_HIS"/>
</dbReference>
<keyword evidence="5 15" id="KW-0378">Hydrolase</keyword>
<protein>
    <recommendedName>
        <fullName evidence="11">trypsin</fullName>
        <ecNumber evidence="11">3.4.21.4</ecNumber>
    </recommendedName>
</protein>
<evidence type="ECO:0000256" key="9">
    <source>
        <dbReference type="ARBA" id="ARBA00024195"/>
    </source>
</evidence>
<dbReference type="InterPro" id="IPR001314">
    <property type="entry name" value="Peptidase_S1A"/>
</dbReference>
<dbReference type="Gene3D" id="2.170.270.10">
    <property type="entry name" value="SET domain"/>
    <property type="match status" value="1"/>
</dbReference>
<dbReference type="GO" id="GO:0016485">
    <property type="term" value="P:protein processing"/>
    <property type="evidence" value="ECO:0007669"/>
    <property type="project" value="UniProtKB-ARBA"/>
</dbReference>
<evidence type="ECO:0000256" key="11">
    <source>
        <dbReference type="ARBA" id="ARBA00038868"/>
    </source>
</evidence>
<keyword evidence="2" id="KW-0964">Secreted</keyword>
<evidence type="ECO:0000256" key="5">
    <source>
        <dbReference type="ARBA" id="ARBA00022801"/>
    </source>
</evidence>
<gene>
    <name evidence="19" type="ORF">HW555_004570</name>
</gene>
<dbReference type="InterPro" id="IPR036236">
    <property type="entry name" value="Znf_C2H2_sf"/>
</dbReference>
<evidence type="ECO:0000259" key="17">
    <source>
        <dbReference type="PROSITE" id="PS50157"/>
    </source>
</evidence>
<evidence type="ECO:0000256" key="4">
    <source>
        <dbReference type="ARBA" id="ARBA00022670"/>
    </source>
</evidence>
<dbReference type="Pfam" id="PF00089">
    <property type="entry name" value="Trypsin"/>
    <property type="match status" value="3"/>
</dbReference>
<evidence type="ECO:0000259" key="18">
    <source>
        <dbReference type="PROSITE" id="PS50240"/>
    </source>
</evidence>
<dbReference type="InterPro" id="IPR046341">
    <property type="entry name" value="SET_dom_sf"/>
</dbReference>
<dbReference type="GO" id="GO:0090729">
    <property type="term" value="F:toxin activity"/>
    <property type="evidence" value="ECO:0007669"/>
    <property type="project" value="UniProtKB-KW"/>
</dbReference>
<dbReference type="PROSITE" id="PS50240">
    <property type="entry name" value="TRYPSIN_DOM"/>
    <property type="match status" value="3"/>
</dbReference>
<dbReference type="FunFam" id="2.40.10.10:FF:000002">
    <property type="entry name" value="Transmembrane protease serine"/>
    <property type="match status" value="1"/>
</dbReference>
<comment type="catalytic activity">
    <reaction evidence="10">
        <text>Preferential cleavage: Arg-|-Xaa, Lys-|-Xaa.</text>
        <dbReference type="EC" id="3.4.21.4"/>
    </reaction>
</comment>
<dbReference type="FunFam" id="2.40.10.10:FF:000068">
    <property type="entry name" value="transmembrane protease serine 2"/>
    <property type="match status" value="1"/>
</dbReference>
<evidence type="ECO:0000256" key="1">
    <source>
        <dbReference type="ARBA" id="ARBA00004239"/>
    </source>
</evidence>
<dbReference type="EC" id="3.4.21.4" evidence="11"/>
<feature type="region of interest" description="Disordered" evidence="16">
    <location>
        <begin position="1143"/>
        <end position="1171"/>
    </location>
</feature>
<dbReference type="SUPFAM" id="SSF50494">
    <property type="entry name" value="Trypsin-like serine proteases"/>
    <property type="match status" value="3"/>
</dbReference>
<dbReference type="GO" id="GO:0004252">
    <property type="term" value="F:serine-type endopeptidase activity"/>
    <property type="evidence" value="ECO:0007669"/>
    <property type="project" value="UniProtKB-EC"/>
</dbReference>
<evidence type="ECO:0000256" key="3">
    <source>
        <dbReference type="ARBA" id="ARBA00022656"/>
    </source>
</evidence>
<accession>A0A835L7G3</accession>
<evidence type="ECO:0000313" key="20">
    <source>
        <dbReference type="Proteomes" id="UP000648187"/>
    </source>
</evidence>
<comment type="caution">
    <text evidence="19">The sequence shown here is derived from an EMBL/GenBank/DDBJ whole genome shotgun (WGS) entry which is preliminary data.</text>
</comment>
<dbReference type="InterPro" id="IPR013087">
    <property type="entry name" value="Znf_C2H2_type"/>
</dbReference>
<dbReference type="SMART" id="SM00020">
    <property type="entry name" value="Tryp_SPc"/>
    <property type="match status" value="3"/>
</dbReference>
<organism evidence="19 20">
    <name type="scientific">Spodoptera exigua</name>
    <name type="common">Beet armyworm</name>
    <name type="synonym">Noctua fulgens</name>
    <dbReference type="NCBI Taxonomy" id="7107"/>
    <lineage>
        <taxon>Eukaryota</taxon>
        <taxon>Metazoa</taxon>
        <taxon>Ecdysozoa</taxon>
        <taxon>Arthropoda</taxon>
        <taxon>Hexapoda</taxon>
        <taxon>Insecta</taxon>
        <taxon>Pterygota</taxon>
        <taxon>Neoptera</taxon>
        <taxon>Endopterygota</taxon>
        <taxon>Lepidoptera</taxon>
        <taxon>Glossata</taxon>
        <taxon>Ditrysia</taxon>
        <taxon>Noctuoidea</taxon>
        <taxon>Noctuidae</taxon>
        <taxon>Amphipyrinae</taxon>
        <taxon>Spodoptera</taxon>
    </lineage>
</organism>
<dbReference type="PRINTS" id="PR00722">
    <property type="entry name" value="CHYMOTRYPSIN"/>
</dbReference>
<evidence type="ECO:0000256" key="16">
    <source>
        <dbReference type="SAM" id="MobiDB-lite"/>
    </source>
</evidence>
<dbReference type="SMART" id="SM00355">
    <property type="entry name" value="ZnF_C2H2"/>
    <property type="match status" value="5"/>
</dbReference>
<dbReference type="Gene3D" id="3.30.40.10">
    <property type="entry name" value="Zinc/RING finger domain, C3HC4 (zinc finger)"/>
    <property type="match status" value="1"/>
</dbReference>
<dbReference type="GO" id="GO:0005576">
    <property type="term" value="C:extracellular region"/>
    <property type="evidence" value="ECO:0007669"/>
    <property type="project" value="UniProtKB-SubCell"/>
</dbReference>
<dbReference type="PROSITE" id="PS00135">
    <property type="entry name" value="TRYPSIN_SER"/>
    <property type="match status" value="1"/>
</dbReference>
<evidence type="ECO:0000256" key="6">
    <source>
        <dbReference type="ARBA" id="ARBA00022825"/>
    </source>
</evidence>
<feature type="domain" description="C2H2-type" evidence="17">
    <location>
        <begin position="1118"/>
        <end position="1152"/>
    </location>
</feature>
<feature type="domain" description="Peptidase S1" evidence="18">
    <location>
        <begin position="1"/>
        <end position="196"/>
    </location>
</feature>
<dbReference type="EMBL" id="JACKWZ010000051">
    <property type="protein sequence ID" value="KAF9418742.1"/>
    <property type="molecule type" value="Genomic_DNA"/>
</dbReference>
<dbReference type="Gene3D" id="3.30.160.60">
    <property type="entry name" value="Classic Zinc Finger"/>
    <property type="match status" value="2"/>
</dbReference>
<proteinExistence type="inferred from homology"/>
<dbReference type="InterPro" id="IPR033116">
    <property type="entry name" value="TRYPSIN_SER"/>
</dbReference>
<dbReference type="InterPro" id="IPR050430">
    <property type="entry name" value="Peptidase_S1"/>
</dbReference>
<dbReference type="SUPFAM" id="SSF49599">
    <property type="entry name" value="TRAF domain-like"/>
    <property type="match status" value="1"/>
</dbReference>
<keyword evidence="8" id="KW-1199">Hemostasis impairing toxin</keyword>
<dbReference type="CDD" id="cd00190">
    <property type="entry name" value="Tryp_SPc"/>
    <property type="match status" value="3"/>
</dbReference>
<dbReference type="PROSITE" id="PS50157">
    <property type="entry name" value="ZINC_FINGER_C2H2_2"/>
    <property type="match status" value="4"/>
</dbReference>
<evidence type="ECO:0000313" key="19">
    <source>
        <dbReference type="EMBL" id="KAF9418742.1"/>
    </source>
</evidence>
<keyword evidence="4 15" id="KW-0645">Protease</keyword>
<dbReference type="SUPFAM" id="SSF57667">
    <property type="entry name" value="beta-beta-alpha zinc fingers"/>
    <property type="match status" value="1"/>
</dbReference>
<evidence type="ECO:0000256" key="14">
    <source>
        <dbReference type="PROSITE-ProRule" id="PRU00042"/>
    </source>
</evidence>
<evidence type="ECO:0000256" key="8">
    <source>
        <dbReference type="ARBA" id="ARBA00023240"/>
    </source>
</evidence>
<evidence type="ECO:0000256" key="10">
    <source>
        <dbReference type="ARBA" id="ARBA00036320"/>
    </source>
</evidence>
<feature type="domain" description="C2H2-type" evidence="17">
    <location>
        <begin position="958"/>
        <end position="985"/>
    </location>
</feature>
<dbReference type="PANTHER" id="PTHR24276:SF98">
    <property type="entry name" value="FI18310P1-RELATED"/>
    <property type="match status" value="1"/>
</dbReference>
<sequence>MREDSDWQWRVVLGTSFRNGVGGSVHTIQRVIMHPQYIHKILNNDVAIVRFSAPAVFSNTVQQARIPGTQYNLADGSLVTHIGWGRQWTNGPLSEQLLHVHVNVINQEVCAARYAYLKTQPRYEEWPDINEGMLCSGILDVGGKDACQGDSGGPLAHHGDIIVGVTSWGFNCADPFYPGVSARVTQYTDWIIKNKFSSVSCILNMRAIILLALLGSALAAPNNPSRIVGGSATTIQTYPYMSNMQFLWWGFFWAQTCGGSLLTPHSVLSAAHCFYGDEASQWRVVLGSTWASSGGSAHLVSRLVLHPQYDRATLDHDIAIVHLSNPAVYSSSVQPASIAGANYNLADGTAVTHIGWGAIWADGPSSQQLMHVDVNIINQKLCAARYAHLKTQPNFENWPDITDNMLCAGILDVGGKDACQGDSGGPLAHNNNVIVGVISWGYECADPFYPAVPTNPNRIVGGSATNIQTYPYMSNMQFRVFDILWTQACGGSLLTPTAVLSAAHCFYGDQASQWRVILGSSLSNSGGTTHAVSQLVLHPQYVNAVLENDVAIVRLNNAAIYSINVQPAKIAGANYDLADGTTVTHIGWGTLWSGGPSSQQLMEVDVKIINQELCAERYAYLKTQPGYAGWPDITDNMLCAGILDIGGKDACQGDSGGPLAHNKDVIVGVTSWGFECAHSFYPGVNARISRFTSWIKATVNSLEYGHKQYLLPIPLKQKETQDQLEVLIDSSQGQAKIMGVIDRNHKSAQNILAICDDQLQTSSMVEGSINMALSTDHVPHMKGTPLNLSIEETEHDDKNNKTKTINNYGIRNKISQSEAVELVLNATSNKIPLFLVRDLDGNIIHIDTTDKDKSNWIGLLPLGDQNSANVWLYEENQELYAVTTKILPLRKPLKLGYSKQYSDAYGLIGSTKEIGKDTEVQKTWWCYECQRALPSEKQLKSHTESCHKDGALLPRRRYRCRHCTRTFSRLFVLRRHTSLHCPVKLEKRNKVSNQDPKNDGPQININTSINPEDNRIPSDESFQNYSNGLDFSTNLFDTDRISSLDISGNTRSDNDFNPYAIGYKDENDLANDLEFTSKLENCRRTSKEISPKPEEQLIVPCPYCNEIIVKGNRRQHISKCPARMLTCECKKVFRNMKQFKEHMWSQHSNEKPVPSESENNEPAPETKPEGPPLYKCDQCQHTFKRRGMLVNHLWKIHNMISAQVPLERACATTLAGLALRAAKFRVEALDGGTRVCEPAMCSECPRQYVTRAKLLQHQRAHHPYLILPPTTKKGKSLLIEQVM</sequence>
<keyword evidence="7" id="KW-1015">Disulfide bond</keyword>
<dbReference type="GO" id="GO:0008270">
    <property type="term" value="F:zinc ion binding"/>
    <property type="evidence" value="ECO:0007669"/>
    <property type="project" value="UniProtKB-KW"/>
</dbReference>